<feature type="chain" id="PRO_5045057950" description="RNase H type-1 domain-containing protein" evidence="1">
    <location>
        <begin position="16"/>
        <end position="104"/>
    </location>
</feature>
<evidence type="ECO:0008006" key="4">
    <source>
        <dbReference type="Google" id="ProtNLM"/>
    </source>
</evidence>
<name>A0ABU6T8V5_9FABA</name>
<reference evidence="2 3" key="1">
    <citation type="journal article" date="2023" name="Plants (Basel)">
        <title>Bridging the Gap: Combining Genomics and Transcriptomics Approaches to Understand Stylosanthes scabra, an Orphan Legume from the Brazilian Caatinga.</title>
        <authorList>
            <person name="Ferreira-Neto J.R.C."/>
            <person name="da Silva M.D."/>
            <person name="Binneck E."/>
            <person name="de Melo N.F."/>
            <person name="da Silva R.H."/>
            <person name="de Melo A.L.T.M."/>
            <person name="Pandolfi V."/>
            <person name="Bustamante F.O."/>
            <person name="Brasileiro-Vidal A.C."/>
            <person name="Benko-Iseppon A.M."/>
        </authorList>
    </citation>
    <scope>NUCLEOTIDE SEQUENCE [LARGE SCALE GENOMIC DNA]</scope>
    <source>
        <tissue evidence="2">Leaves</tissue>
    </source>
</reference>
<proteinExistence type="predicted"/>
<evidence type="ECO:0000313" key="2">
    <source>
        <dbReference type="EMBL" id="MED6144769.1"/>
    </source>
</evidence>
<comment type="caution">
    <text evidence="2">The sequence shown here is derived from an EMBL/GenBank/DDBJ whole genome shotgun (WGS) entry which is preliminary data.</text>
</comment>
<evidence type="ECO:0000313" key="3">
    <source>
        <dbReference type="Proteomes" id="UP001341840"/>
    </source>
</evidence>
<feature type="signal peptide" evidence="1">
    <location>
        <begin position="1"/>
        <end position="15"/>
    </location>
</feature>
<sequence length="104" mass="11622">MSVAIGLVVVLGVSGGAIFCVDSLDAFNVVNLDLSLVMDHRNLVFLIRDVKLWLWSLQIKLIEQSANNVAYLMAKHAVSSWLAFRKWYSPSSDLLLVIQQDLAF</sequence>
<keyword evidence="3" id="KW-1185">Reference proteome</keyword>
<dbReference type="Proteomes" id="UP001341840">
    <property type="component" value="Unassembled WGS sequence"/>
</dbReference>
<keyword evidence="1" id="KW-0732">Signal</keyword>
<protein>
    <recommendedName>
        <fullName evidence="4">RNase H type-1 domain-containing protein</fullName>
    </recommendedName>
</protein>
<accession>A0ABU6T8V5</accession>
<gene>
    <name evidence="2" type="ORF">PIB30_018617</name>
</gene>
<evidence type="ECO:0000256" key="1">
    <source>
        <dbReference type="SAM" id="SignalP"/>
    </source>
</evidence>
<organism evidence="2 3">
    <name type="scientific">Stylosanthes scabra</name>
    <dbReference type="NCBI Taxonomy" id="79078"/>
    <lineage>
        <taxon>Eukaryota</taxon>
        <taxon>Viridiplantae</taxon>
        <taxon>Streptophyta</taxon>
        <taxon>Embryophyta</taxon>
        <taxon>Tracheophyta</taxon>
        <taxon>Spermatophyta</taxon>
        <taxon>Magnoliopsida</taxon>
        <taxon>eudicotyledons</taxon>
        <taxon>Gunneridae</taxon>
        <taxon>Pentapetalae</taxon>
        <taxon>rosids</taxon>
        <taxon>fabids</taxon>
        <taxon>Fabales</taxon>
        <taxon>Fabaceae</taxon>
        <taxon>Papilionoideae</taxon>
        <taxon>50 kb inversion clade</taxon>
        <taxon>dalbergioids sensu lato</taxon>
        <taxon>Dalbergieae</taxon>
        <taxon>Pterocarpus clade</taxon>
        <taxon>Stylosanthes</taxon>
    </lineage>
</organism>
<dbReference type="EMBL" id="JASCZI010090677">
    <property type="protein sequence ID" value="MED6144769.1"/>
    <property type="molecule type" value="Genomic_DNA"/>
</dbReference>